<name>A0AAW0E7K4_9AGAR</name>
<organism evidence="1 2">
    <name type="scientific">Favolaschia claudopus</name>
    <dbReference type="NCBI Taxonomy" id="2862362"/>
    <lineage>
        <taxon>Eukaryota</taxon>
        <taxon>Fungi</taxon>
        <taxon>Dikarya</taxon>
        <taxon>Basidiomycota</taxon>
        <taxon>Agaricomycotina</taxon>
        <taxon>Agaricomycetes</taxon>
        <taxon>Agaricomycetidae</taxon>
        <taxon>Agaricales</taxon>
        <taxon>Marasmiineae</taxon>
        <taxon>Mycenaceae</taxon>
        <taxon>Favolaschia</taxon>
    </lineage>
</organism>
<comment type="caution">
    <text evidence="1">The sequence shown here is derived from an EMBL/GenBank/DDBJ whole genome shotgun (WGS) entry which is preliminary data.</text>
</comment>
<reference evidence="1 2" key="1">
    <citation type="journal article" date="2024" name="J Genomics">
        <title>Draft genome sequencing and assembly of Favolaschia claudopus CIRM-BRFM 2984 isolated from oak limbs.</title>
        <authorList>
            <person name="Navarro D."/>
            <person name="Drula E."/>
            <person name="Chaduli D."/>
            <person name="Cazenave R."/>
            <person name="Ahrendt S."/>
            <person name="Wang J."/>
            <person name="Lipzen A."/>
            <person name="Daum C."/>
            <person name="Barry K."/>
            <person name="Grigoriev I.V."/>
            <person name="Favel A."/>
            <person name="Rosso M.N."/>
            <person name="Martin F."/>
        </authorList>
    </citation>
    <scope>NUCLEOTIDE SEQUENCE [LARGE SCALE GENOMIC DNA]</scope>
    <source>
        <strain evidence="1 2">CIRM-BRFM 2984</strain>
    </source>
</reference>
<dbReference type="Proteomes" id="UP001362999">
    <property type="component" value="Unassembled WGS sequence"/>
</dbReference>
<gene>
    <name evidence="1" type="ORF">R3P38DRAFT_972424</name>
</gene>
<dbReference type="EMBL" id="JAWWNJ010000003">
    <property type="protein sequence ID" value="KAK7059837.1"/>
    <property type="molecule type" value="Genomic_DNA"/>
</dbReference>
<dbReference type="AlphaFoldDB" id="A0AAW0E7K4"/>
<keyword evidence="2" id="KW-1185">Reference proteome</keyword>
<sequence length="133" mass="14862">MVLLLGLSVLAHCCRILFKYLRLRRCRLPFSSWILSTPSSLTAKPPKDIHEMSCQTIAPSAHTYISLLTRRSPPPTADAHKNRNFPQIVKNAQAMPPTMSIYSYSPRLIVCFALDFPFATASVDTVAKIVINC</sequence>
<accession>A0AAW0E7K4</accession>
<proteinExistence type="predicted"/>
<evidence type="ECO:0000313" key="1">
    <source>
        <dbReference type="EMBL" id="KAK7059837.1"/>
    </source>
</evidence>
<evidence type="ECO:0000313" key="2">
    <source>
        <dbReference type="Proteomes" id="UP001362999"/>
    </source>
</evidence>
<protein>
    <submittedName>
        <fullName evidence="1">Uncharacterized protein</fullName>
    </submittedName>
</protein>